<dbReference type="InterPro" id="IPR011006">
    <property type="entry name" value="CheY-like_superfamily"/>
</dbReference>
<accession>A0A518ATJ5</accession>
<sequence length="117" mass="12598">MILAVTNDLITATPIERASQQNGERCLVVAPENLSDVEDLPIRLVILDLLTIDDVTSFVESVHNAFGSDTPVIAFGPHVDAELLSKAQAAGCTQVLSRGQFHRDLRVLIADAVAAHR</sequence>
<evidence type="ECO:0008006" key="3">
    <source>
        <dbReference type="Google" id="ProtNLM"/>
    </source>
</evidence>
<dbReference type="EMBL" id="CP036278">
    <property type="protein sequence ID" value="QDU58051.1"/>
    <property type="molecule type" value="Genomic_DNA"/>
</dbReference>
<proteinExistence type="predicted"/>
<keyword evidence="2" id="KW-1185">Reference proteome</keyword>
<dbReference type="OrthoDB" id="291953at2"/>
<protein>
    <recommendedName>
        <fullName evidence="3">Response regulatory domain-containing protein</fullName>
    </recommendedName>
</protein>
<dbReference type="SUPFAM" id="SSF52172">
    <property type="entry name" value="CheY-like"/>
    <property type="match status" value="1"/>
</dbReference>
<dbReference type="AlphaFoldDB" id="A0A518ATJ5"/>
<organism evidence="1 2">
    <name type="scientific">Aeoliella mucimassa</name>
    <dbReference type="NCBI Taxonomy" id="2527972"/>
    <lineage>
        <taxon>Bacteria</taxon>
        <taxon>Pseudomonadati</taxon>
        <taxon>Planctomycetota</taxon>
        <taxon>Planctomycetia</taxon>
        <taxon>Pirellulales</taxon>
        <taxon>Lacipirellulaceae</taxon>
        <taxon>Aeoliella</taxon>
    </lineage>
</organism>
<gene>
    <name evidence="1" type="ORF">Pan181_42770</name>
</gene>
<dbReference type="KEGG" id="amuc:Pan181_42770"/>
<dbReference type="Proteomes" id="UP000315750">
    <property type="component" value="Chromosome"/>
</dbReference>
<name>A0A518ATJ5_9BACT</name>
<evidence type="ECO:0000313" key="1">
    <source>
        <dbReference type="EMBL" id="QDU58051.1"/>
    </source>
</evidence>
<dbReference type="Gene3D" id="3.40.50.2300">
    <property type="match status" value="1"/>
</dbReference>
<reference evidence="1 2" key="1">
    <citation type="submission" date="2019-02" db="EMBL/GenBank/DDBJ databases">
        <title>Deep-cultivation of Planctomycetes and their phenomic and genomic characterization uncovers novel biology.</title>
        <authorList>
            <person name="Wiegand S."/>
            <person name="Jogler M."/>
            <person name="Boedeker C."/>
            <person name="Pinto D."/>
            <person name="Vollmers J."/>
            <person name="Rivas-Marin E."/>
            <person name="Kohn T."/>
            <person name="Peeters S.H."/>
            <person name="Heuer A."/>
            <person name="Rast P."/>
            <person name="Oberbeckmann S."/>
            <person name="Bunk B."/>
            <person name="Jeske O."/>
            <person name="Meyerdierks A."/>
            <person name="Storesund J.E."/>
            <person name="Kallscheuer N."/>
            <person name="Luecker S."/>
            <person name="Lage O.M."/>
            <person name="Pohl T."/>
            <person name="Merkel B.J."/>
            <person name="Hornburger P."/>
            <person name="Mueller R.-W."/>
            <person name="Bruemmer F."/>
            <person name="Labrenz M."/>
            <person name="Spormann A.M."/>
            <person name="Op den Camp H."/>
            <person name="Overmann J."/>
            <person name="Amann R."/>
            <person name="Jetten M.S.M."/>
            <person name="Mascher T."/>
            <person name="Medema M.H."/>
            <person name="Devos D.P."/>
            <person name="Kaster A.-K."/>
            <person name="Ovreas L."/>
            <person name="Rohde M."/>
            <person name="Galperin M.Y."/>
            <person name="Jogler C."/>
        </authorList>
    </citation>
    <scope>NUCLEOTIDE SEQUENCE [LARGE SCALE GENOMIC DNA]</scope>
    <source>
        <strain evidence="1 2">Pan181</strain>
    </source>
</reference>
<evidence type="ECO:0000313" key="2">
    <source>
        <dbReference type="Proteomes" id="UP000315750"/>
    </source>
</evidence>
<dbReference type="RefSeq" id="WP_145249572.1">
    <property type="nucleotide sequence ID" value="NZ_CP036278.1"/>
</dbReference>